<organism evidence="1 2">
    <name type="scientific">Parelaphostrongylus tenuis</name>
    <name type="common">Meningeal worm</name>
    <dbReference type="NCBI Taxonomy" id="148309"/>
    <lineage>
        <taxon>Eukaryota</taxon>
        <taxon>Metazoa</taxon>
        <taxon>Ecdysozoa</taxon>
        <taxon>Nematoda</taxon>
        <taxon>Chromadorea</taxon>
        <taxon>Rhabditida</taxon>
        <taxon>Rhabditina</taxon>
        <taxon>Rhabditomorpha</taxon>
        <taxon>Strongyloidea</taxon>
        <taxon>Metastrongylidae</taxon>
        <taxon>Parelaphostrongylus</taxon>
    </lineage>
</organism>
<dbReference type="Proteomes" id="UP001196413">
    <property type="component" value="Unassembled WGS sequence"/>
</dbReference>
<dbReference type="AlphaFoldDB" id="A0AAD5MRM1"/>
<name>A0AAD5MRM1_PARTN</name>
<comment type="caution">
    <text evidence="1">The sequence shown here is derived from an EMBL/GenBank/DDBJ whole genome shotgun (WGS) entry which is preliminary data.</text>
</comment>
<gene>
    <name evidence="1" type="ORF">KIN20_010225</name>
</gene>
<dbReference type="EMBL" id="JAHQIW010001749">
    <property type="protein sequence ID" value="KAJ1353572.1"/>
    <property type="molecule type" value="Genomic_DNA"/>
</dbReference>
<proteinExistence type="predicted"/>
<reference evidence="1" key="1">
    <citation type="submission" date="2021-06" db="EMBL/GenBank/DDBJ databases">
        <title>Parelaphostrongylus tenuis whole genome reference sequence.</title>
        <authorList>
            <person name="Garwood T.J."/>
            <person name="Larsen P.A."/>
            <person name="Fountain-Jones N.M."/>
            <person name="Garbe J.R."/>
            <person name="Macchietto M.G."/>
            <person name="Kania S.A."/>
            <person name="Gerhold R.W."/>
            <person name="Richards J.E."/>
            <person name="Wolf T.M."/>
        </authorList>
    </citation>
    <scope>NUCLEOTIDE SEQUENCE</scope>
    <source>
        <strain evidence="1">MNPRO001-30</strain>
        <tissue evidence="1">Meninges</tissue>
    </source>
</reference>
<keyword evidence="2" id="KW-1185">Reference proteome</keyword>
<accession>A0AAD5MRM1</accession>
<protein>
    <submittedName>
        <fullName evidence="1">Uncharacterized protein</fullName>
    </submittedName>
</protein>
<evidence type="ECO:0000313" key="2">
    <source>
        <dbReference type="Proteomes" id="UP001196413"/>
    </source>
</evidence>
<sequence>MPGEVIADFPCSEVESFLRKVKKYSSGSVFALEETNSSSDICSNGHFSHLVDYRFAHFTKSKPVLVHEKPYAIIPCEIRNNSRQFASLRSD</sequence>
<evidence type="ECO:0000313" key="1">
    <source>
        <dbReference type="EMBL" id="KAJ1353572.1"/>
    </source>
</evidence>